<reference evidence="1 2" key="1">
    <citation type="submission" date="2015-11" db="EMBL/GenBank/DDBJ databases">
        <title>Exploring the genomic traits of fungus-feeding bacterial genus Collimonas.</title>
        <authorList>
            <person name="Song C."/>
            <person name="Schmidt R."/>
            <person name="de Jager V."/>
            <person name="Krzyzanowska D."/>
            <person name="Jongedijk E."/>
            <person name="Cankar K."/>
            <person name="Beekwilder J."/>
            <person name="van Veen A."/>
            <person name="de Boer W."/>
            <person name="van Veen J.A."/>
            <person name="Garbeva P."/>
        </authorList>
    </citation>
    <scope>NUCLEOTIDE SEQUENCE [LARGE SCALE GENOMIC DNA]</scope>
    <source>
        <strain evidence="1 2">Ter282</strain>
    </source>
</reference>
<sequence length="41" mass="4827">MPQYLFSKIHFYRIETQESLGCRFNLTGARLGLILLQNIQL</sequence>
<dbReference type="PATRIC" id="fig|279058.17.peg.1750"/>
<organism evidence="1 2">
    <name type="scientific">Collimonas arenae</name>
    <dbReference type="NCBI Taxonomy" id="279058"/>
    <lineage>
        <taxon>Bacteria</taxon>
        <taxon>Pseudomonadati</taxon>
        <taxon>Pseudomonadota</taxon>
        <taxon>Betaproteobacteria</taxon>
        <taxon>Burkholderiales</taxon>
        <taxon>Oxalobacteraceae</taxon>
        <taxon>Collimonas</taxon>
    </lineage>
</organism>
<dbReference type="Proteomes" id="UP000071778">
    <property type="component" value="Chromosome"/>
</dbReference>
<dbReference type="EMBL" id="CP013235">
    <property type="protein sequence ID" value="AMP09420.1"/>
    <property type="molecule type" value="Genomic_DNA"/>
</dbReference>
<protein>
    <submittedName>
        <fullName evidence="1">Uncharacterized protein</fullName>
    </submittedName>
</protein>
<evidence type="ECO:0000313" key="1">
    <source>
        <dbReference type="EMBL" id="AMP09420.1"/>
    </source>
</evidence>
<name>A0A127PNY0_9BURK</name>
<dbReference type="AlphaFoldDB" id="A0A127PNY0"/>
<gene>
    <name evidence="1" type="ORF">CAter282_1638</name>
</gene>
<keyword evidence="2" id="KW-1185">Reference proteome</keyword>
<proteinExistence type="predicted"/>
<accession>A0A127PNY0</accession>
<evidence type="ECO:0000313" key="2">
    <source>
        <dbReference type="Proteomes" id="UP000071778"/>
    </source>
</evidence>